<protein>
    <recommendedName>
        <fullName evidence="4">tRNA pseudouridine synthase D</fullName>
        <ecNumber evidence="4">5.4.99.27</ecNumber>
    </recommendedName>
    <alternativeName>
        <fullName evidence="4">tRNA pseudouridine(13) synthase</fullName>
    </alternativeName>
    <alternativeName>
        <fullName evidence="4">tRNA pseudouridylate synthase D</fullName>
    </alternativeName>
    <alternativeName>
        <fullName evidence="4">tRNA-uridine isomerase D</fullName>
    </alternativeName>
</protein>
<evidence type="ECO:0000256" key="4">
    <source>
        <dbReference type="HAMAP-Rule" id="MF_01082"/>
    </source>
</evidence>
<dbReference type="Gene3D" id="3.30.70.3160">
    <property type="match status" value="1"/>
</dbReference>
<dbReference type="InterPro" id="IPR001656">
    <property type="entry name" value="PsdUridine_synth_TruD"/>
</dbReference>
<gene>
    <name evidence="4 6" type="primary">truD</name>
    <name evidence="6" type="ORF">Pla133_42410</name>
</gene>
<dbReference type="PROSITE" id="PS50984">
    <property type="entry name" value="TRUD"/>
    <property type="match status" value="1"/>
</dbReference>
<evidence type="ECO:0000256" key="1">
    <source>
        <dbReference type="ARBA" id="ARBA00007953"/>
    </source>
</evidence>
<dbReference type="InterPro" id="IPR042214">
    <property type="entry name" value="TruD_catalytic"/>
</dbReference>
<evidence type="ECO:0000313" key="6">
    <source>
        <dbReference type="EMBL" id="QDU69125.1"/>
    </source>
</evidence>
<dbReference type="HAMAP" id="MF_01082">
    <property type="entry name" value="TruD"/>
    <property type="match status" value="1"/>
</dbReference>
<dbReference type="Gene3D" id="3.30.2350.20">
    <property type="entry name" value="TruD, catalytic domain"/>
    <property type="match status" value="1"/>
</dbReference>
<comment type="catalytic activity">
    <reaction evidence="4">
        <text>uridine(13) in tRNA = pseudouridine(13) in tRNA</text>
        <dbReference type="Rhea" id="RHEA:42540"/>
        <dbReference type="Rhea" id="RHEA-COMP:10105"/>
        <dbReference type="Rhea" id="RHEA-COMP:10106"/>
        <dbReference type="ChEBI" id="CHEBI:65314"/>
        <dbReference type="ChEBI" id="CHEBI:65315"/>
        <dbReference type="EC" id="5.4.99.27"/>
    </reaction>
</comment>
<proteinExistence type="inferred from homology"/>
<dbReference type="Gene3D" id="1.10.1510.30">
    <property type="match status" value="1"/>
</dbReference>
<feature type="active site" description="Nucleophile" evidence="4">
    <location>
        <position position="87"/>
    </location>
</feature>
<dbReference type="EC" id="5.4.99.27" evidence="4"/>
<dbReference type="InterPro" id="IPR020103">
    <property type="entry name" value="PsdUridine_synth_cat_dom_sf"/>
</dbReference>
<dbReference type="GO" id="GO:0003723">
    <property type="term" value="F:RNA binding"/>
    <property type="evidence" value="ECO:0007669"/>
    <property type="project" value="InterPro"/>
</dbReference>
<dbReference type="PANTHER" id="PTHR47811:SF1">
    <property type="entry name" value="TRNA PSEUDOURIDINE SYNTHASE D"/>
    <property type="match status" value="1"/>
</dbReference>
<dbReference type="Pfam" id="PF01142">
    <property type="entry name" value="TruD"/>
    <property type="match status" value="1"/>
</dbReference>
<dbReference type="Proteomes" id="UP000316921">
    <property type="component" value="Chromosome"/>
</dbReference>
<dbReference type="InterPro" id="IPR050170">
    <property type="entry name" value="TruD_pseudoU_synthase"/>
</dbReference>
<evidence type="ECO:0000256" key="3">
    <source>
        <dbReference type="ARBA" id="ARBA00023235"/>
    </source>
</evidence>
<dbReference type="KEGG" id="pbap:Pla133_42410"/>
<comment type="similarity">
    <text evidence="1 4">Belongs to the pseudouridine synthase TruD family.</text>
</comment>
<sequence length="420" mass="45555">MEPHPHPELAPSLPRLLPADRAVAMVARRVHEDFQVEERPLEAPSGSGDFLWVRVEKRGLTTTQAVADLARRCGVPPRQVRHAGLKDARAVTRQWLSVEGVRREPSEGALSDRARILEVTRHRRPLDRGDLAGNAFRLKLREVPAGGAARLREGLEELARRGLPAAFGLQRFGARGDTGAIGLAVLREDWARAAALIAGTPGEHDSGPVREARELFEARSFAAAQEAFPRGYETSAQLARAMATNRGRPKNALRSLGAEALSFYVAAAQSLVFNRVLAARLPELEQLLPGDELEPIDGGRRFAIDDPTQHQAASDAAELTATGPLPGPRGKLAQGQAGELERAALAELGTTPELFDAAGRFRQRGARRPLRMRLREPEVNEGDDESGAFAELCFVLPAGGYATGVLDELGQDQLQLVERD</sequence>
<dbReference type="AlphaFoldDB" id="A0A518BQ64"/>
<dbReference type="GO" id="GO:0160150">
    <property type="term" value="F:tRNA pseudouridine(13) synthase activity"/>
    <property type="evidence" value="ECO:0007669"/>
    <property type="project" value="UniProtKB-EC"/>
</dbReference>
<dbReference type="InterPro" id="IPR011760">
    <property type="entry name" value="PsdUridine_synth_TruD_insert"/>
</dbReference>
<evidence type="ECO:0000313" key="7">
    <source>
        <dbReference type="Proteomes" id="UP000316921"/>
    </source>
</evidence>
<accession>A0A518BQ64</accession>
<dbReference type="InterPro" id="IPR020119">
    <property type="entry name" value="PsdUridine_synth_TruD_CS"/>
</dbReference>
<name>A0A518BQ64_9BACT</name>
<dbReference type="GO" id="GO:0031119">
    <property type="term" value="P:tRNA pseudouridine synthesis"/>
    <property type="evidence" value="ECO:0007669"/>
    <property type="project" value="UniProtKB-UniRule"/>
</dbReference>
<dbReference type="SUPFAM" id="SSF55120">
    <property type="entry name" value="Pseudouridine synthase"/>
    <property type="match status" value="1"/>
</dbReference>
<organism evidence="6 7">
    <name type="scientific">Engelhardtia mirabilis</name>
    <dbReference type="NCBI Taxonomy" id="2528011"/>
    <lineage>
        <taxon>Bacteria</taxon>
        <taxon>Pseudomonadati</taxon>
        <taxon>Planctomycetota</taxon>
        <taxon>Planctomycetia</taxon>
        <taxon>Planctomycetia incertae sedis</taxon>
        <taxon>Engelhardtia</taxon>
    </lineage>
</organism>
<dbReference type="GO" id="GO:0005829">
    <property type="term" value="C:cytosol"/>
    <property type="evidence" value="ECO:0007669"/>
    <property type="project" value="TreeGrafter"/>
</dbReference>
<reference evidence="6 7" key="1">
    <citation type="submission" date="2019-02" db="EMBL/GenBank/DDBJ databases">
        <title>Deep-cultivation of Planctomycetes and their phenomic and genomic characterization uncovers novel biology.</title>
        <authorList>
            <person name="Wiegand S."/>
            <person name="Jogler M."/>
            <person name="Boedeker C."/>
            <person name="Pinto D."/>
            <person name="Vollmers J."/>
            <person name="Rivas-Marin E."/>
            <person name="Kohn T."/>
            <person name="Peeters S.H."/>
            <person name="Heuer A."/>
            <person name="Rast P."/>
            <person name="Oberbeckmann S."/>
            <person name="Bunk B."/>
            <person name="Jeske O."/>
            <person name="Meyerdierks A."/>
            <person name="Storesund J.E."/>
            <person name="Kallscheuer N."/>
            <person name="Luecker S."/>
            <person name="Lage O.M."/>
            <person name="Pohl T."/>
            <person name="Merkel B.J."/>
            <person name="Hornburger P."/>
            <person name="Mueller R.-W."/>
            <person name="Bruemmer F."/>
            <person name="Labrenz M."/>
            <person name="Spormann A.M."/>
            <person name="Op den Camp H."/>
            <person name="Overmann J."/>
            <person name="Amann R."/>
            <person name="Jetten M.S.M."/>
            <person name="Mascher T."/>
            <person name="Medema M.H."/>
            <person name="Devos D.P."/>
            <person name="Kaster A.-K."/>
            <person name="Ovreas L."/>
            <person name="Rohde M."/>
            <person name="Galperin M.Y."/>
            <person name="Jogler C."/>
        </authorList>
    </citation>
    <scope>NUCLEOTIDE SEQUENCE [LARGE SCALE GENOMIC DNA]</scope>
    <source>
        <strain evidence="6 7">Pla133</strain>
    </source>
</reference>
<keyword evidence="7" id="KW-1185">Reference proteome</keyword>
<dbReference type="RefSeq" id="WP_145068743.1">
    <property type="nucleotide sequence ID" value="NZ_CP036287.1"/>
</dbReference>
<keyword evidence="3 4" id="KW-0413">Isomerase</keyword>
<dbReference type="PIRSF" id="PIRSF037016">
    <property type="entry name" value="Pseudouridin_synth_euk_prd"/>
    <property type="match status" value="1"/>
</dbReference>
<evidence type="ECO:0000259" key="5">
    <source>
        <dbReference type="PROSITE" id="PS50984"/>
    </source>
</evidence>
<evidence type="ECO:0000256" key="2">
    <source>
        <dbReference type="ARBA" id="ARBA00022694"/>
    </source>
</evidence>
<keyword evidence="2 4" id="KW-0819">tRNA processing</keyword>
<dbReference type="NCBIfam" id="TIGR00094">
    <property type="entry name" value="tRNA_TruD_broad"/>
    <property type="match status" value="1"/>
</dbReference>
<dbReference type="PANTHER" id="PTHR47811">
    <property type="entry name" value="TRNA PSEUDOURIDINE SYNTHASE D"/>
    <property type="match status" value="1"/>
</dbReference>
<dbReference type="PROSITE" id="PS01268">
    <property type="entry name" value="UPF0024"/>
    <property type="match status" value="1"/>
</dbReference>
<comment type="function">
    <text evidence="4">Responsible for synthesis of pseudouridine from uracil-13 in transfer RNAs.</text>
</comment>
<dbReference type="EMBL" id="CP036287">
    <property type="protein sequence ID" value="QDU69125.1"/>
    <property type="molecule type" value="Genomic_DNA"/>
</dbReference>
<feature type="domain" description="TRUD" evidence="5">
    <location>
        <begin position="162"/>
        <end position="372"/>
    </location>
</feature>